<dbReference type="AlphaFoldDB" id="A0A240EFM6"/>
<dbReference type="InterPro" id="IPR050624">
    <property type="entry name" value="HTH-type_Tx_Regulator"/>
</dbReference>
<dbReference type="OrthoDB" id="8770705at2"/>
<reference evidence="5" key="1">
    <citation type="submission" date="2016-06" db="EMBL/GenBank/DDBJ databases">
        <authorList>
            <person name="Rodrigo-Torres L."/>
            <person name="Arahal R.D."/>
            <person name="Lucena T."/>
        </authorList>
    </citation>
    <scope>NUCLEOTIDE SEQUENCE [LARGE SCALE GENOMIC DNA]</scope>
    <source>
        <strain evidence="5">CECT8203</strain>
    </source>
</reference>
<dbReference type="InterPro" id="IPR001647">
    <property type="entry name" value="HTH_TetR"/>
</dbReference>
<dbReference type="PRINTS" id="PR00455">
    <property type="entry name" value="HTHTETR"/>
</dbReference>
<keyword evidence="1 2" id="KW-0238">DNA-binding</keyword>
<evidence type="ECO:0000259" key="3">
    <source>
        <dbReference type="PROSITE" id="PS50977"/>
    </source>
</evidence>
<dbReference type="Pfam" id="PF00440">
    <property type="entry name" value="TetR_N"/>
    <property type="match status" value="1"/>
</dbReference>
<protein>
    <submittedName>
        <fullName evidence="4">HTH-type transcriptional regulator SrpR</fullName>
    </submittedName>
</protein>
<dbReference type="Proteomes" id="UP000219336">
    <property type="component" value="Unassembled WGS sequence"/>
</dbReference>
<organism evidence="4 5">
    <name type="scientific">Vibrio thalassae</name>
    <dbReference type="NCBI Taxonomy" id="1243014"/>
    <lineage>
        <taxon>Bacteria</taxon>
        <taxon>Pseudomonadati</taxon>
        <taxon>Pseudomonadota</taxon>
        <taxon>Gammaproteobacteria</taxon>
        <taxon>Vibrionales</taxon>
        <taxon>Vibrionaceae</taxon>
        <taxon>Vibrio</taxon>
    </lineage>
</organism>
<dbReference type="PANTHER" id="PTHR43479">
    <property type="entry name" value="ACREF/ENVCD OPERON REPRESSOR-RELATED"/>
    <property type="match status" value="1"/>
</dbReference>
<evidence type="ECO:0000313" key="5">
    <source>
        <dbReference type="Proteomes" id="UP000219336"/>
    </source>
</evidence>
<evidence type="ECO:0000256" key="1">
    <source>
        <dbReference type="ARBA" id="ARBA00023125"/>
    </source>
</evidence>
<dbReference type="InterPro" id="IPR025722">
    <property type="entry name" value="TetR"/>
</dbReference>
<feature type="domain" description="HTH tetR-type" evidence="3">
    <location>
        <begin position="1"/>
        <end position="61"/>
    </location>
</feature>
<dbReference type="EMBL" id="OANU01000009">
    <property type="protein sequence ID" value="SNX47484.1"/>
    <property type="molecule type" value="Genomic_DNA"/>
</dbReference>
<feature type="DNA-binding region" description="H-T-H motif" evidence="2">
    <location>
        <begin position="24"/>
        <end position="43"/>
    </location>
</feature>
<evidence type="ECO:0000256" key="2">
    <source>
        <dbReference type="PROSITE-ProRule" id="PRU00335"/>
    </source>
</evidence>
<dbReference type="PANTHER" id="PTHR43479:SF12">
    <property type="entry name" value="TRANSCRIPTIONAL REGULATORY PROTEIN"/>
    <property type="match status" value="1"/>
</dbReference>
<dbReference type="Gene3D" id="1.10.357.10">
    <property type="entry name" value="Tetracycline Repressor, domain 2"/>
    <property type="match status" value="1"/>
</dbReference>
<evidence type="ECO:0000313" key="4">
    <source>
        <dbReference type="EMBL" id="SNX47484.1"/>
    </source>
</evidence>
<dbReference type="InterPro" id="IPR009057">
    <property type="entry name" value="Homeodomain-like_sf"/>
</dbReference>
<accession>A0A240EFM6</accession>
<dbReference type="Pfam" id="PF13972">
    <property type="entry name" value="TetR"/>
    <property type="match status" value="1"/>
</dbReference>
<dbReference type="SUPFAM" id="SSF46689">
    <property type="entry name" value="Homeodomain-like"/>
    <property type="match status" value="1"/>
</dbReference>
<sequence length="217" mass="25233">MKTRDKIVYAALDLFNLDGERNVTTNHIAAHIEISPGNLYYHFRNKQEIVREIFALYSQELIERFTPIQGQQESLALLKHYLDSIFNLMWKYRFFYANLPEILQRDPKLHDEYIEVQERLQGNLVNILRAFVELDLLAINEKELKSLVTTLHMMAVGWLSYQSAMSPKTKITEEVIQQGMLHMINVVKPLSTAKGREQLSLLEDGVKMMGTAESRSF</sequence>
<dbReference type="RefSeq" id="WP_096992754.1">
    <property type="nucleotide sequence ID" value="NZ_JBHSII010000001.1"/>
</dbReference>
<dbReference type="GO" id="GO:0003677">
    <property type="term" value="F:DNA binding"/>
    <property type="evidence" value="ECO:0007669"/>
    <property type="project" value="UniProtKB-UniRule"/>
</dbReference>
<gene>
    <name evidence="4" type="primary">srpR</name>
    <name evidence="4" type="ORF">VTH8203_01088</name>
</gene>
<name>A0A240EFM6_9VIBR</name>
<proteinExistence type="predicted"/>
<keyword evidence="5" id="KW-1185">Reference proteome</keyword>
<dbReference type="PROSITE" id="PS50977">
    <property type="entry name" value="HTH_TETR_2"/>
    <property type="match status" value="1"/>
</dbReference>